<evidence type="ECO:0000256" key="1">
    <source>
        <dbReference type="SAM" id="Phobius"/>
    </source>
</evidence>
<sequence>MSLLLLVFFILLPIVEITLLIDIGSNIGAGATILLIITTAVVGVGLVRYQGFSILRDAQSQISKGQPPAKALAHGILVLLAGLMLIIPGFFTDGVGFLLLIPPIRSLLLDFVVGSIMTKFTADMFSARFYSGASSHDRGARTTPANDDDVIDANHIVIDKNDPES</sequence>
<gene>
    <name evidence="2" type="ORF">DBW69_00215</name>
</gene>
<dbReference type="Proteomes" id="UP000252132">
    <property type="component" value="Unassembled WGS sequence"/>
</dbReference>
<keyword evidence="1" id="KW-0472">Membrane</keyword>
<dbReference type="NCBIfam" id="NF008528">
    <property type="entry name" value="PRK11463.1-2"/>
    <property type="match status" value="1"/>
</dbReference>
<comment type="caution">
    <text evidence="2">The sequence shown here is derived from an EMBL/GenBank/DDBJ whole genome shotgun (WGS) entry which is preliminary data.</text>
</comment>
<dbReference type="PANTHER" id="PTHR35335">
    <property type="entry name" value="UPF0716 PROTEIN FXSA"/>
    <property type="match status" value="1"/>
</dbReference>
<name>A0A368E2S9_9PROT</name>
<dbReference type="PANTHER" id="PTHR35335:SF1">
    <property type="entry name" value="UPF0716 PROTEIN FXSA"/>
    <property type="match status" value="1"/>
</dbReference>
<feature type="transmembrane region" description="Helical" evidence="1">
    <location>
        <begin position="71"/>
        <end position="91"/>
    </location>
</feature>
<keyword evidence="1" id="KW-0812">Transmembrane</keyword>
<feature type="transmembrane region" description="Helical" evidence="1">
    <location>
        <begin position="97"/>
        <end position="118"/>
    </location>
</feature>
<dbReference type="EMBL" id="QOQF01000001">
    <property type="protein sequence ID" value="RCL78399.1"/>
    <property type="molecule type" value="Genomic_DNA"/>
</dbReference>
<dbReference type="InterPro" id="IPR007313">
    <property type="entry name" value="FxsA"/>
</dbReference>
<accession>A0A368E2S9</accession>
<evidence type="ECO:0000313" key="3">
    <source>
        <dbReference type="Proteomes" id="UP000252132"/>
    </source>
</evidence>
<reference evidence="2 3" key="1">
    <citation type="journal article" date="2018" name="Microbiome">
        <title>Fine metagenomic profile of the Mediterranean stratified and mixed water columns revealed by assembly and recruitment.</title>
        <authorList>
            <person name="Haro-Moreno J.M."/>
            <person name="Lopez-Perez M."/>
            <person name="De La Torre J.R."/>
            <person name="Picazo A."/>
            <person name="Camacho A."/>
            <person name="Rodriguez-Valera F."/>
        </authorList>
    </citation>
    <scope>NUCLEOTIDE SEQUENCE [LARGE SCALE GENOMIC DNA]</scope>
    <source>
        <strain evidence="2">MED-G55</strain>
    </source>
</reference>
<feature type="transmembrane region" description="Helical" evidence="1">
    <location>
        <begin position="27"/>
        <end position="50"/>
    </location>
</feature>
<dbReference type="Pfam" id="PF04186">
    <property type="entry name" value="FxsA"/>
    <property type="match status" value="1"/>
</dbReference>
<proteinExistence type="predicted"/>
<dbReference type="AlphaFoldDB" id="A0A368E2S9"/>
<dbReference type="GO" id="GO:0016020">
    <property type="term" value="C:membrane"/>
    <property type="evidence" value="ECO:0007669"/>
    <property type="project" value="InterPro"/>
</dbReference>
<organism evidence="2 3">
    <name type="scientific">PS1 clade bacterium</name>
    <dbReference type="NCBI Taxonomy" id="2175152"/>
    <lineage>
        <taxon>Bacteria</taxon>
        <taxon>Pseudomonadati</taxon>
        <taxon>Pseudomonadota</taxon>
        <taxon>Alphaproteobacteria</taxon>
        <taxon>PS1 clade</taxon>
    </lineage>
</organism>
<evidence type="ECO:0000313" key="2">
    <source>
        <dbReference type="EMBL" id="RCL78399.1"/>
    </source>
</evidence>
<protein>
    <submittedName>
        <fullName evidence="2">FxsA family protein</fullName>
    </submittedName>
</protein>
<keyword evidence="1" id="KW-1133">Transmembrane helix</keyword>